<dbReference type="GeneID" id="41331670"/>
<dbReference type="Proteomes" id="UP000321408">
    <property type="component" value="Chromosome"/>
</dbReference>
<reference evidence="1 2" key="1">
    <citation type="journal article" date="2020" name="Nature">
        <title>Isolation of an archaeon at the prokaryote-eukaryote interface.</title>
        <authorList>
            <person name="Imachi H."/>
            <person name="Nobu M.K."/>
            <person name="Nakahara N."/>
            <person name="Morono Y."/>
            <person name="Ogawara M."/>
            <person name="Takaki Y."/>
            <person name="Takano Y."/>
            <person name="Uematsu K."/>
            <person name="Ikuta T."/>
            <person name="Ito M."/>
            <person name="Matsui Y."/>
            <person name="Miyazaki M."/>
            <person name="Murata K."/>
            <person name="Saito Y."/>
            <person name="Sakai S."/>
            <person name="Song C."/>
            <person name="Tasumi E."/>
            <person name="Yamanaka Y."/>
            <person name="Yamaguchi T."/>
            <person name="Kamagata Y."/>
            <person name="Tamaki H."/>
            <person name="Takai K."/>
        </authorList>
    </citation>
    <scope>NUCLEOTIDE SEQUENCE [LARGE SCALE GENOMIC DNA]</scope>
    <source>
        <strain evidence="1 2">MK-D1</strain>
    </source>
</reference>
<evidence type="ECO:0000313" key="1">
    <source>
        <dbReference type="EMBL" id="QEE17864.1"/>
    </source>
</evidence>
<name>A0A5B9DFG1_9ARCH</name>
<dbReference type="InterPro" id="IPR039437">
    <property type="entry name" value="FrzH/put_lumazine-bd"/>
</dbReference>
<gene>
    <name evidence="1" type="ORF">DSAG12_03702</name>
</gene>
<organism evidence="1 2">
    <name type="scientific">Promethearchaeum syntrophicum</name>
    <dbReference type="NCBI Taxonomy" id="2594042"/>
    <lineage>
        <taxon>Archaea</taxon>
        <taxon>Promethearchaeati</taxon>
        <taxon>Promethearchaeota</taxon>
        <taxon>Promethearchaeia</taxon>
        <taxon>Promethearchaeales</taxon>
        <taxon>Promethearchaeaceae</taxon>
        <taxon>Promethearchaeum</taxon>
    </lineage>
</organism>
<dbReference type="RefSeq" id="WP_147664745.1">
    <property type="nucleotide sequence ID" value="NZ_CP042905.2"/>
</dbReference>
<keyword evidence="2" id="KW-1185">Reference proteome</keyword>
<dbReference type="AlphaFoldDB" id="A0A5B9DFG1"/>
<dbReference type="KEGG" id="psyt:DSAG12_03702"/>
<proteinExistence type="predicted"/>
<dbReference type="Pfam" id="PF12893">
    <property type="entry name" value="Lumazine_bd_2"/>
    <property type="match status" value="1"/>
</dbReference>
<sequence length="127" mass="14654">MNNIEIPNIVYIVKNYIDGVCQLNFELVKQAWIEDGHRWIIDSETDLPHKMLSPSHKKVIKTVPTTIDGTQTVQIQSIDYSGNAAMAKIEWKINFPDWKGIEINYLLLLKGKNGWKIVSKNAFREKL</sequence>
<reference evidence="1 2" key="2">
    <citation type="journal article" date="2024" name="Int. J. Syst. Evol. Microbiol.">
        <title>Promethearchaeum syntrophicum gen. nov., sp. nov., an anaerobic, obligately syntrophic archaeon, the first isolate of the lineage 'Asgard' archaea, and proposal of the new archaeal phylum Promethearchaeota phyl. nov. and kingdom Promethearchaeati regn. nov.</title>
        <authorList>
            <person name="Imachi H."/>
            <person name="Nobu M.K."/>
            <person name="Kato S."/>
            <person name="Takaki Y."/>
            <person name="Miyazaki M."/>
            <person name="Miyata M."/>
            <person name="Ogawara M."/>
            <person name="Saito Y."/>
            <person name="Sakai S."/>
            <person name="Tahara Y.O."/>
            <person name="Takano Y."/>
            <person name="Tasumi E."/>
            <person name="Uematsu K."/>
            <person name="Yoshimura T."/>
            <person name="Itoh T."/>
            <person name="Ohkuma M."/>
            <person name="Takai K."/>
        </authorList>
    </citation>
    <scope>NUCLEOTIDE SEQUENCE [LARGE SCALE GENOMIC DNA]</scope>
    <source>
        <strain evidence="1 2">MK-D1</strain>
    </source>
</reference>
<evidence type="ECO:0000313" key="2">
    <source>
        <dbReference type="Proteomes" id="UP000321408"/>
    </source>
</evidence>
<dbReference type="InterPro" id="IPR032710">
    <property type="entry name" value="NTF2-like_dom_sf"/>
</dbReference>
<dbReference type="EMBL" id="CP042905">
    <property type="protein sequence ID" value="QEE17864.1"/>
    <property type="molecule type" value="Genomic_DNA"/>
</dbReference>
<dbReference type="Gene3D" id="3.10.450.50">
    <property type="match status" value="1"/>
</dbReference>
<protein>
    <submittedName>
        <fullName evidence="1">Nuclear transport factor 2 family protein</fullName>
    </submittedName>
</protein>
<dbReference type="SUPFAM" id="SSF54427">
    <property type="entry name" value="NTF2-like"/>
    <property type="match status" value="1"/>
</dbReference>
<accession>A0A5B9DFG1</accession>